<reference evidence="1" key="1">
    <citation type="submission" date="2021-06" db="EMBL/GenBank/DDBJ databases">
        <authorList>
            <person name="Kallberg Y."/>
            <person name="Tangrot J."/>
            <person name="Rosling A."/>
        </authorList>
    </citation>
    <scope>NUCLEOTIDE SEQUENCE</scope>
    <source>
        <strain evidence="1">87-6 pot B 2015</strain>
    </source>
</reference>
<sequence>MAKTTIPITPESESFYTLPRYLGGVLDVKVCYTINWKEEGLAKWSFSSTKSSTTGVNTFLQKINQKLSTKLSGPRLFGFGIKPLYDIRDSQLIVNITETNKRKRPLEDMAFT</sequence>
<keyword evidence="2" id="KW-1185">Reference proteome</keyword>
<evidence type="ECO:0000313" key="2">
    <source>
        <dbReference type="Proteomes" id="UP000789375"/>
    </source>
</evidence>
<gene>
    <name evidence="1" type="ORF">FMOSSE_LOCUS4859</name>
</gene>
<name>A0A9N9F8X3_FUNMO</name>
<protein>
    <submittedName>
        <fullName evidence="1">16436_t:CDS:1</fullName>
    </submittedName>
</protein>
<evidence type="ECO:0000313" key="1">
    <source>
        <dbReference type="EMBL" id="CAG8517526.1"/>
    </source>
</evidence>
<organism evidence="1 2">
    <name type="scientific">Funneliformis mosseae</name>
    <name type="common">Endomycorrhizal fungus</name>
    <name type="synonym">Glomus mosseae</name>
    <dbReference type="NCBI Taxonomy" id="27381"/>
    <lineage>
        <taxon>Eukaryota</taxon>
        <taxon>Fungi</taxon>
        <taxon>Fungi incertae sedis</taxon>
        <taxon>Mucoromycota</taxon>
        <taxon>Glomeromycotina</taxon>
        <taxon>Glomeromycetes</taxon>
        <taxon>Glomerales</taxon>
        <taxon>Glomeraceae</taxon>
        <taxon>Funneliformis</taxon>
    </lineage>
</organism>
<dbReference type="EMBL" id="CAJVPP010000858">
    <property type="protein sequence ID" value="CAG8517526.1"/>
    <property type="molecule type" value="Genomic_DNA"/>
</dbReference>
<dbReference type="Proteomes" id="UP000789375">
    <property type="component" value="Unassembled WGS sequence"/>
</dbReference>
<proteinExistence type="predicted"/>
<comment type="caution">
    <text evidence="1">The sequence shown here is derived from an EMBL/GenBank/DDBJ whole genome shotgun (WGS) entry which is preliminary data.</text>
</comment>
<accession>A0A9N9F8X3</accession>
<dbReference type="AlphaFoldDB" id="A0A9N9F8X3"/>